<reference evidence="2 3" key="1">
    <citation type="submission" date="2020-07" db="EMBL/GenBank/DDBJ databases">
        <title>Genomic diversity of species in the Neisseriaceae family.</title>
        <authorList>
            <person name="Vincent A.T."/>
            <person name="Bernet E."/>
            <person name="Veyrier F.J."/>
        </authorList>
    </citation>
    <scope>NUCLEOTIDE SEQUENCE [LARGE SCALE GENOMIC DNA]</scope>
    <source>
        <strain evidence="2 3">DSM 22244</strain>
    </source>
</reference>
<feature type="domain" description="Fungal lipase-type" evidence="1">
    <location>
        <begin position="7"/>
        <end position="33"/>
    </location>
</feature>
<dbReference type="KEGG" id="nsg:H3L94_02635"/>
<dbReference type="InterPro" id="IPR029058">
    <property type="entry name" value="AB_hydrolase_fold"/>
</dbReference>
<dbReference type="InterPro" id="IPR002921">
    <property type="entry name" value="Fungal_lipase-type"/>
</dbReference>
<dbReference type="EMBL" id="CP059567">
    <property type="protein sequence ID" value="QMT41576.1"/>
    <property type="molecule type" value="Genomic_DNA"/>
</dbReference>
<evidence type="ECO:0000313" key="3">
    <source>
        <dbReference type="Proteomes" id="UP000514752"/>
    </source>
</evidence>
<dbReference type="Proteomes" id="UP000514752">
    <property type="component" value="Chromosome"/>
</dbReference>
<evidence type="ECO:0000313" key="2">
    <source>
        <dbReference type="EMBL" id="QMT41576.1"/>
    </source>
</evidence>
<evidence type="ECO:0000259" key="1">
    <source>
        <dbReference type="Pfam" id="PF01764"/>
    </source>
</evidence>
<proteinExistence type="predicted"/>
<protein>
    <recommendedName>
        <fullName evidence="1">Fungal lipase-type domain-containing protein</fullName>
    </recommendedName>
</protein>
<dbReference type="Pfam" id="PF01764">
    <property type="entry name" value="Lipase_3"/>
    <property type="match status" value="1"/>
</dbReference>
<sequence>MFQAVRLVLETLKQHPNAEVSFTGHSLGGGLAT</sequence>
<dbReference type="Gene3D" id="3.40.50.1820">
    <property type="entry name" value="alpha/beta hydrolase"/>
    <property type="match status" value="1"/>
</dbReference>
<accession>A0A7D7NDA2</accession>
<name>A0A7D7NDA2_9NEIS</name>
<dbReference type="SUPFAM" id="SSF53474">
    <property type="entry name" value="alpha/beta-Hydrolases"/>
    <property type="match status" value="1"/>
</dbReference>
<dbReference type="GO" id="GO:0006629">
    <property type="term" value="P:lipid metabolic process"/>
    <property type="evidence" value="ECO:0007669"/>
    <property type="project" value="InterPro"/>
</dbReference>
<organism evidence="2 3">
    <name type="scientific">Neisseria shayeganii</name>
    <dbReference type="NCBI Taxonomy" id="607712"/>
    <lineage>
        <taxon>Bacteria</taxon>
        <taxon>Pseudomonadati</taxon>
        <taxon>Pseudomonadota</taxon>
        <taxon>Betaproteobacteria</taxon>
        <taxon>Neisseriales</taxon>
        <taxon>Neisseriaceae</taxon>
        <taxon>Neisseria</taxon>
    </lineage>
</organism>
<dbReference type="AlphaFoldDB" id="A0A7D7NDA2"/>
<gene>
    <name evidence="2" type="ORF">H3L94_02635</name>
</gene>